<dbReference type="Proteomes" id="UP001152798">
    <property type="component" value="Chromosome 7"/>
</dbReference>
<keyword evidence="3" id="KW-1185">Reference proteome</keyword>
<accession>A0A9P0HUS2</accession>
<evidence type="ECO:0000313" key="2">
    <source>
        <dbReference type="EMBL" id="CAH1408018.1"/>
    </source>
</evidence>
<protein>
    <submittedName>
        <fullName evidence="2">Uncharacterized protein</fullName>
    </submittedName>
</protein>
<gene>
    <name evidence="2" type="ORF">NEZAVI_LOCUS15623</name>
</gene>
<feature type="compositionally biased region" description="Basic and acidic residues" evidence="1">
    <location>
        <begin position="726"/>
        <end position="736"/>
    </location>
</feature>
<feature type="region of interest" description="Disordered" evidence="1">
    <location>
        <begin position="706"/>
        <end position="758"/>
    </location>
</feature>
<feature type="region of interest" description="Disordered" evidence="1">
    <location>
        <begin position="311"/>
        <end position="464"/>
    </location>
</feature>
<feature type="region of interest" description="Disordered" evidence="1">
    <location>
        <begin position="52"/>
        <end position="87"/>
    </location>
</feature>
<dbReference type="OrthoDB" id="6618967at2759"/>
<dbReference type="AlphaFoldDB" id="A0A9P0HUS2"/>
<feature type="region of interest" description="Disordered" evidence="1">
    <location>
        <begin position="156"/>
        <end position="257"/>
    </location>
</feature>
<organism evidence="2 3">
    <name type="scientific">Nezara viridula</name>
    <name type="common">Southern green stink bug</name>
    <name type="synonym">Cimex viridulus</name>
    <dbReference type="NCBI Taxonomy" id="85310"/>
    <lineage>
        <taxon>Eukaryota</taxon>
        <taxon>Metazoa</taxon>
        <taxon>Ecdysozoa</taxon>
        <taxon>Arthropoda</taxon>
        <taxon>Hexapoda</taxon>
        <taxon>Insecta</taxon>
        <taxon>Pterygota</taxon>
        <taxon>Neoptera</taxon>
        <taxon>Paraneoptera</taxon>
        <taxon>Hemiptera</taxon>
        <taxon>Heteroptera</taxon>
        <taxon>Panheteroptera</taxon>
        <taxon>Pentatomomorpha</taxon>
        <taxon>Pentatomoidea</taxon>
        <taxon>Pentatomidae</taxon>
        <taxon>Pentatominae</taxon>
        <taxon>Nezara</taxon>
    </lineage>
</organism>
<name>A0A9P0HUS2_NEZVI</name>
<reference evidence="2" key="1">
    <citation type="submission" date="2022-01" db="EMBL/GenBank/DDBJ databases">
        <authorList>
            <person name="King R."/>
        </authorList>
    </citation>
    <scope>NUCLEOTIDE SEQUENCE</scope>
</reference>
<dbReference type="EMBL" id="OV725083">
    <property type="protein sequence ID" value="CAH1408018.1"/>
    <property type="molecule type" value="Genomic_DNA"/>
</dbReference>
<evidence type="ECO:0000313" key="3">
    <source>
        <dbReference type="Proteomes" id="UP001152798"/>
    </source>
</evidence>
<feature type="compositionally biased region" description="Basic and acidic residues" evidence="1">
    <location>
        <begin position="587"/>
        <end position="616"/>
    </location>
</feature>
<sequence length="870" mass="105116">MSNRRPNSNPEKAQCRRDFILKQLLLLVSEIEEHDKPRIDGKHHYDHAMHSDHHGMQQEHHDMQHDHHDMQHDDQGMQHDQHPVQPDDPSCCVGIDLLKDEYYQPMTVDGQPARPVLTRKAAAGKHTKWCPPCYKVVPAMDYTLSCYRPPWSKDQQEAPYEQHHDPYRKEHHQESPFKKHHQEDPCKDYHSEPMYKEHHHDPYRKEHHQESPFKKHHQEDPCKDYHPEPMYKEHHHDPYRKEHHQEPPFKKHHQEDPCKDYHSEPMYKEHHHDPYRKEHHQEPHFNKHHHEDPCKDYHPEPMYYEHHHDPYRKEHHQESPFKKHHQEDPCKDYYPEPMYKEHHHDPYRKEHHQESPFKKHHHEDPCKDYHPEPMYKEHHHDPYRKEHHQEPPFKKHHQEDPCEDYHPEPMYKEHHHDPDRKEHHQEPPFKKHHQEDPCKDYQQEPMHNENHHDPYRKEQHQESPFKKHHQEADRHQLGNENHIHHHEYYNDKNLVKQNDFGSQANHCKCDVNQPENQIKSHVESKRHHMENVEAAPGIYKCVYDPLKASSRRVICNEENKIHPERQSQPYTGIPGIRQEHVWEGGDGHKEVERHHPGDKHHEQKRNECQQRPEENYHQYGKGHKHGHASNVAKHHSDPIPKAVVLMKPKEESRHHGDETKYYPVLIPKDVVWPEHKEHHIQRRKSSFDESRYQRVLIPKDVMYGRPLQDSKGHVDYQHSKGKIHHGRPELCHEKRSSGYGGQYNGPKELPPPQRRNGLAPEVKNIEKQGSQGQSIVCFEDRVRREQNEAMKSDPYGGQKCPHVHPAPAYFTYSCPQNDKRHNHWSAPETTVCRYPNTCMASCFEHPVLNDWVYRQPNNRFYLQRRDYIPF</sequence>
<evidence type="ECO:0000256" key="1">
    <source>
        <dbReference type="SAM" id="MobiDB-lite"/>
    </source>
</evidence>
<feature type="region of interest" description="Disordered" evidence="1">
    <location>
        <begin position="587"/>
        <end position="638"/>
    </location>
</feature>
<proteinExistence type="predicted"/>
<feature type="compositionally biased region" description="Basic and acidic residues" evidence="1">
    <location>
        <begin position="708"/>
        <end position="718"/>
    </location>
</feature>
<feature type="compositionally biased region" description="Basic and acidic residues" evidence="1">
    <location>
        <begin position="52"/>
        <end position="82"/>
    </location>
</feature>